<feature type="compositionally biased region" description="Basic and acidic residues" evidence="1">
    <location>
        <begin position="1190"/>
        <end position="1202"/>
    </location>
</feature>
<feature type="compositionally biased region" description="Polar residues" evidence="1">
    <location>
        <begin position="1341"/>
        <end position="1352"/>
    </location>
</feature>
<feature type="compositionally biased region" description="Polar residues" evidence="1">
    <location>
        <begin position="688"/>
        <end position="717"/>
    </location>
</feature>
<feature type="compositionally biased region" description="Acidic residues" evidence="1">
    <location>
        <begin position="1553"/>
        <end position="1566"/>
    </location>
</feature>
<gene>
    <name evidence="3" type="ORF">SK128_013231</name>
</gene>
<evidence type="ECO:0000256" key="1">
    <source>
        <dbReference type="SAM" id="MobiDB-lite"/>
    </source>
</evidence>
<accession>A0AAN8WPN3</accession>
<feature type="compositionally biased region" description="Basic and acidic residues" evidence="1">
    <location>
        <begin position="1531"/>
        <end position="1548"/>
    </location>
</feature>
<evidence type="ECO:0000313" key="3">
    <source>
        <dbReference type="EMBL" id="KAK7065159.1"/>
    </source>
</evidence>
<evidence type="ECO:0000256" key="2">
    <source>
        <dbReference type="SAM" id="SignalP"/>
    </source>
</evidence>
<evidence type="ECO:0000313" key="4">
    <source>
        <dbReference type="Proteomes" id="UP001381693"/>
    </source>
</evidence>
<feature type="region of interest" description="Disordered" evidence="1">
    <location>
        <begin position="1317"/>
        <end position="1444"/>
    </location>
</feature>
<feature type="compositionally biased region" description="Polar residues" evidence="1">
    <location>
        <begin position="306"/>
        <end position="317"/>
    </location>
</feature>
<organism evidence="3 4">
    <name type="scientific">Halocaridina rubra</name>
    <name type="common">Hawaiian red shrimp</name>
    <dbReference type="NCBI Taxonomy" id="373956"/>
    <lineage>
        <taxon>Eukaryota</taxon>
        <taxon>Metazoa</taxon>
        <taxon>Ecdysozoa</taxon>
        <taxon>Arthropoda</taxon>
        <taxon>Crustacea</taxon>
        <taxon>Multicrustacea</taxon>
        <taxon>Malacostraca</taxon>
        <taxon>Eumalacostraca</taxon>
        <taxon>Eucarida</taxon>
        <taxon>Decapoda</taxon>
        <taxon>Pleocyemata</taxon>
        <taxon>Caridea</taxon>
        <taxon>Atyoidea</taxon>
        <taxon>Atyidae</taxon>
        <taxon>Halocaridina</taxon>
    </lineage>
</organism>
<feature type="compositionally biased region" description="Polar residues" evidence="1">
    <location>
        <begin position="514"/>
        <end position="529"/>
    </location>
</feature>
<feature type="compositionally biased region" description="Low complexity" evidence="1">
    <location>
        <begin position="1567"/>
        <end position="1579"/>
    </location>
</feature>
<sequence>MTRPLRLALMVLLLLTKSKILFRFSVTSNTSLATRARKADAEAAAKKEQENIQDFLKGKSTLKTGASDRVATRITFSKSALAGRRPSRIAVPIKRNQFGKSLGLGATKSPSGRRKSRTFGNIMKGPSPMKTAVRRRSSAAISLGAIGKLASVKAPGLKTLVVKSRSKILPKLKKSAGNQNLLLDTPKAISPQNEGESSRKPLNAGKNSLDPSPRASRGSSPRGSKDISGSHIDGGKSPRGSCSPIGSNDISGRPAFGGKSPNRGRSPRGSDAIINRHIFGDKSPSKDGFFIQPPEKNREYLEDTSNDVSTEKSSLGVHSSDGANICIKSPDTKKKTLSPSKNSVSPRKLVENQKLRNVDHTSVGSHSLPEPRSVDSITTSGTSKKKISRESSILSRQSLATNTKSTTGHSTPVKKLLREGSILSSKSANHEDKTRSTIRSDLVKQPGENIKGSQKSNARFISNRQPRENNNLMSKSPTDNQTKSTPINRMTREKSNVRSIQCKENENKKMHLTVSRSPRDYTNLSNTRKSSGDGRISPKISTTPNRLSREGSNLSSSSTSTKKSNLSLNRLSREYSNLSNSSMSTKKSNPSLNRLSDENSNLSNSSMSTKKMNTSPKRLSRESSNLSNRSSGEKISTGKKTFTPNKLSREPSSLNNRSSGDGGVSGKKTSLAVKAASPGKLTREHSNVTHLSPTVSRPANRSSGVSSPTNRSISPTQKPRRSVNVASKILTAKPFVRADSKRKISPVGISSIKSPVDKGIKIRSEEKVTSNLPPRSRNIDSKLSPFPPTFSRMADRGQEKSHHPSVTSPLNDNKPARAVTEYTDSPLDFEGNIRPGFEKWSERRGRVSRNAVRGTDNEKSSDYCEGEWEEQVVLDSEGNIIEYNNFNYWKNELPDVSREIKYILGRRQVSPALIKRNLRNSQGSEYVTEGKHKSGGGAKAFTSTPLRSQGHDSRSATPFKLQQQSRGLVYFEPSSGSYTDEDFGKVVVTPTEKQEEESDVLDDVDDEINRSLARSRLRTGSLSSGSISDYSRLVSARPFASPALSRCSLQPNSPYVDDLHEFLRRNSAPADNVRELLGSITEGRDTSQRLLGVPECLESSEESIEAVNVKLIGKYYVDSDINHNSQPAEDASVFEFDTDGSDVFEGSYDMGNIQGAEGKRGGKEGKQKGKEKGKGKLGKGKSPSKGKLHGSKDTLEEAHPRLPQDASLMGSSTNIAAATVGIGSKKGPAPPVPSSIVTDSWKQARKLEYGEAPPPVGGEISAAFADSSSSSESIFTEARSGVGGTNSIREMATPVDGETTPVFTEKLDLPIDSIMAGYCSSSDTSRVSALPVRDGERHKSTSSQRENASSVKGGTVAYEEEKTGIGVGPKKTVVGSSEEVRGSRMPEGSIPPRHPSPTQVDVTTDARVVEEGSSQVLSEEVRTPSYSSSSKQKEKETNVSATAESVHLTGASEVLSPLSVDLDFSVSTNNSVFPEDNSEVENRIPTTSQSSQQRHPGLTGVTPEESVGSFIHVDLSSQSPRPKSQSLGDELEGHHDPGDEWSTEDKPRSYSADELEQEEYFDDEFDYYSGEDMPQASGAAGAGRGGNGSAFRVSRHRKVELQPAKPSTGRSPASSNNNAAKNRALSDNCISGE</sequence>
<feature type="region of interest" description="Disordered" evidence="1">
    <location>
        <begin position="101"/>
        <end position="131"/>
    </location>
</feature>
<feature type="compositionally biased region" description="Polar residues" evidence="1">
    <location>
        <begin position="1484"/>
        <end position="1494"/>
    </location>
</feature>
<feature type="compositionally biased region" description="Polar residues" evidence="1">
    <location>
        <begin position="1515"/>
        <end position="1527"/>
    </location>
</feature>
<feature type="compositionally biased region" description="Polar residues" evidence="1">
    <location>
        <begin position="574"/>
        <end position="590"/>
    </location>
</feature>
<keyword evidence="2" id="KW-0732">Signal</keyword>
<feature type="region of interest" description="Disordered" evidence="1">
    <location>
        <begin position="1467"/>
        <end position="1633"/>
    </location>
</feature>
<feature type="region of interest" description="Disordered" evidence="1">
    <location>
        <begin position="924"/>
        <end position="958"/>
    </location>
</feature>
<dbReference type="EMBL" id="JAXCGZ010020867">
    <property type="protein sequence ID" value="KAK7065159.1"/>
    <property type="molecule type" value="Genomic_DNA"/>
</dbReference>
<feature type="region of interest" description="Disordered" evidence="1">
    <location>
        <begin position="1145"/>
        <end position="1211"/>
    </location>
</feature>
<feature type="compositionally biased region" description="Polar residues" evidence="1">
    <location>
        <begin position="390"/>
        <end position="410"/>
    </location>
</feature>
<keyword evidence="4" id="KW-1185">Reference proteome</keyword>
<feature type="compositionally biased region" description="Low complexity" evidence="1">
    <location>
        <begin position="1264"/>
        <end position="1280"/>
    </location>
</feature>
<feature type="region of interest" description="Disordered" evidence="1">
    <location>
        <begin position="1264"/>
        <end position="1301"/>
    </location>
</feature>
<name>A0AAN8WPN3_HALRR</name>
<feature type="region of interest" description="Disordered" evidence="1">
    <location>
        <begin position="768"/>
        <end position="816"/>
    </location>
</feature>
<feature type="compositionally biased region" description="Basic residues" evidence="1">
    <location>
        <begin position="1175"/>
        <end position="1189"/>
    </location>
</feature>
<feature type="compositionally biased region" description="Low complexity" evidence="1">
    <location>
        <begin position="591"/>
        <end position="615"/>
    </location>
</feature>
<feature type="compositionally biased region" description="Polar residues" evidence="1">
    <location>
        <begin position="638"/>
        <end position="659"/>
    </location>
</feature>
<protein>
    <submittedName>
        <fullName evidence="3">Uncharacterized protein</fullName>
    </submittedName>
</protein>
<comment type="caution">
    <text evidence="3">The sequence shown here is derived from an EMBL/GenBank/DDBJ whole genome shotgun (WGS) entry which is preliminary data.</text>
</comment>
<feature type="signal peptide" evidence="2">
    <location>
        <begin position="1"/>
        <end position="20"/>
    </location>
</feature>
<feature type="compositionally biased region" description="Basic and acidic residues" evidence="1">
    <location>
        <begin position="348"/>
        <end position="359"/>
    </location>
</feature>
<feature type="compositionally biased region" description="Basic and acidic residues" evidence="1">
    <location>
        <begin position="1157"/>
        <end position="1174"/>
    </location>
</feature>
<feature type="compositionally biased region" description="Basic and acidic residues" evidence="1">
    <location>
        <begin position="490"/>
        <end position="509"/>
    </location>
</feature>
<feature type="compositionally biased region" description="Basic and acidic residues" evidence="1">
    <location>
        <begin position="793"/>
        <end position="802"/>
    </location>
</feature>
<feature type="chain" id="PRO_5043019836" evidence="2">
    <location>
        <begin position="21"/>
        <end position="1633"/>
    </location>
</feature>
<feature type="compositionally biased region" description="Polar residues" evidence="1">
    <location>
        <begin position="451"/>
        <end position="488"/>
    </location>
</feature>
<dbReference type="Proteomes" id="UP001381693">
    <property type="component" value="Unassembled WGS sequence"/>
</dbReference>
<feature type="region of interest" description="Disordered" evidence="1">
    <location>
        <begin position="179"/>
        <end position="723"/>
    </location>
</feature>
<feature type="compositionally biased region" description="Low complexity" evidence="1">
    <location>
        <begin position="211"/>
        <end position="222"/>
    </location>
</feature>
<feature type="compositionally biased region" description="Low complexity" evidence="1">
    <location>
        <begin position="1611"/>
        <end position="1626"/>
    </location>
</feature>
<proteinExistence type="predicted"/>
<reference evidence="3 4" key="1">
    <citation type="submission" date="2023-11" db="EMBL/GenBank/DDBJ databases">
        <title>Halocaridina rubra genome assembly.</title>
        <authorList>
            <person name="Smith C."/>
        </authorList>
    </citation>
    <scope>NUCLEOTIDE SEQUENCE [LARGE SCALE GENOMIC DNA]</scope>
    <source>
        <strain evidence="3">EP-1</strain>
        <tissue evidence="3">Whole</tissue>
    </source>
</reference>
<feature type="compositionally biased region" description="Low complexity" evidence="1">
    <location>
        <begin position="552"/>
        <end position="569"/>
    </location>
</feature>